<dbReference type="Gene3D" id="3.30.300.210">
    <property type="entry name" value="Nutrient germinant receptor protein C, domain 3"/>
    <property type="match status" value="1"/>
</dbReference>
<reference evidence="3 4" key="1">
    <citation type="journal article" date="2016" name="Front. Microbiol.">
        <title>High-Level Heat Resistance of Spores of Bacillus amyloliquefaciens and Bacillus licheniformis Results from the Presence of a spoVA Operon in a Tn1546 Transposon.</title>
        <authorList>
            <person name="Berendsen E.M."/>
            <person name="Koning R.A."/>
            <person name="Boekhorst J."/>
            <person name="de Jong A."/>
            <person name="Kuipers O.P."/>
            <person name="Wells-Bennik M.H."/>
        </authorList>
    </citation>
    <scope>NUCLEOTIDE SEQUENCE [LARGE SCALE GENOMIC DNA]</scope>
    <source>
        <strain evidence="3 4">B4121</strain>
    </source>
</reference>
<evidence type="ECO:0000259" key="2">
    <source>
        <dbReference type="Pfam" id="PF05504"/>
    </source>
</evidence>
<dbReference type="InterPro" id="IPR038501">
    <property type="entry name" value="Spore_GerAC_C_sf"/>
</dbReference>
<comment type="caution">
    <text evidence="3">The sequence shown here is derived from an EMBL/GenBank/DDBJ whole genome shotgun (WGS) entry which is preliminary data.</text>
</comment>
<dbReference type="EMBL" id="LKPO01000008">
    <property type="protein sequence ID" value="OLF95891.1"/>
    <property type="molecule type" value="Genomic_DNA"/>
</dbReference>
<protein>
    <recommendedName>
        <fullName evidence="2">Spore germination GerAC-like C-terminal domain-containing protein</fullName>
    </recommendedName>
</protein>
<dbReference type="AlphaFoldDB" id="A0A7Z1B3Z6"/>
<proteinExistence type="predicted"/>
<evidence type="ECO:0000256" key="1">
    <source>
        <dbReference type="SAM" id="MobiDB-lite"/>
    </source>
</evidence>
<organism evidence="3 4">
    <name type="scientific">Bacillus paralicheniformis</name>
    <dbReference type="NCBI Taxonomy" id="1648923"/>
    <lineage>
        <taxon>Bacteria</taxon>
        <taxon>Bacillati</taxon>
        <taxon>Bacillota</taxon>
        <taxon>Bacilli</taxon>
        <taxon>Bacillales</taxon>
        <taxon>Bacillaceae</taxon>
        <taxon>Bacillus</taxon>
    </lineage>
</organism>
<sequence length="104" mass="11818">MKSSQKKSAKASPGHDFQNKKRKEVERLAGDQVKVWMKSALGKLQGEYRTDVLKFWNRKAEGKWDEIFTESDITYEVDIQGLTTSGQAAEKNSSRAKKCPAAFY</sequence>
<gene>
    <name evidence="3" type="ORF">B4121_1453</name>
</gene>
<dbReference type="RefSeq" id="WP_161513289.1">
    <property type="nucleotide sequence ID" value="NZ_AP025339.1"/>
</dbReference>
<feature type="region of interest" description="Disordered" evidence="1">
    <location>
        <begin position="1"/>
        <end position="24"/>
    </location>
</feature>
<accession>A0A7Z1B3Z6</accession>
<name>A0A7Z1B3Z6_9BACI</name>
<dbReference type="Pfam" id="PF05504">
    <property type="entry name" value="Spore_GerAC"/>
    <property type="match status" value="1"/>
</dbReference>
<dbReference type="InterPro" id="IPR046953">
    <property type="entry name" value="Spore_GerAC-like_C"/>
</dbReference>
<evidence type="ECO:0000313" key="3">
    <source>
        <dbReference type="EMBL" id="OLF95891.1"/>
    </source>
</evidence>
<evidence type="ECO:0000313" key="4">
    <source>
        <dbReference type="Proteomes" id="UP000185604"/>
    </source>
</evidence>
<dbReference type="Proteomes" id="UP000185604">
    <property type="component" value="Unassembled WGS sequence"/>
</dbReference>
<feature type="domain" description="Spore germination GerAC-like C-terminal" evidence="2">
    <location>
        <begin position="14"/>
        <end position="80"/>
    </location>
</feature>